<evidence type="ECO:0000256" key="1">
    <source>
        <dbReference type="SAM" id="MobiDB-lite"/>
    </source>
</evidence>
<feature type="region of interest" description="Disordered" evidence="1">
    <location>
        <begin position="1"/>
        <end position="21"/>
    </location>
</feature>
<keyword evidence="4" id="KW-1185">Reference proteome</keyword>
<sequence length="63" mass="6807">MELTGARWRKSSRSSGNGGNCVEVADNLPDIVGVRDSKDPYGPALTFTPVAWRAFVVRVAATR</sequence>
<dbReference type="Proteomes" id="UP001332243">
    <property type="component" value="Unassembled WGS sequence"/>
</dbReference>
<accession>A0ABU7RT23</accession>
<name>A0ABU7RT23_9ACTN</name>
<reference evidence="3 4" key="1">
    <citation type="submission" date="2024-01" db="EMBL/GenBank/DDBJ databases">
        <title>Genome insights into Plantactinospora sonchi sp. nov.</title>
        <authorList>
            <person name="Wang L."/>
        </authorList>
    </citation>
    <scope>NUCLEOTIDE SEQUENCE [LARGE SCALE GENOMIC DNA]</scope>
    <source>
        <strain evidence="3 4">NEAU-QY2</strain>
    </source>
</reference>
<evidence type="ECO:0000259" key="2">
    <source>
        <dbReference type="Pfam" id="PF04149"/>
    </source>
</evidence>
<gene>
    <name evidence="3" type="ORF">V1633_14370</name>
</gene>
<dbReference type="EMBL" id="JAZGQK010000012">
    <property type="protein sequence ID" value="MEE6259669.1"/>
    <property type="molecule type" value="Genomic_DNA"/>
</dbReference>
<dbReference type="RefSeq" id="WP_331214795.1">
    <property type="nucleotide sequence ID" value="NZ_JAZGQK010000012.1"/>
</dbReference>
<evidence type="ECO:0000313" key="3">
    <source>
        <dbReference type="EMBL" id="MEE6259669.1"/>
    </source>
</evidence>
<dbReference type="InterPro" id="IPR007278">
    <property type="entry name" value="DUF397"/>
</dbReference>
<protein>
    <submittedName>
        <fullName evidence="3">DUF397 domain-containing protein</fullName>
    </submittedName>
</protein>
<feature type="domain" description="DUF397" evidence="2">
    <location>
        <begin position="6"/>
        <end position="59"/>
    </location>
</feature>
<organism evidence="3 4">
    <name type="scientific">Plantactinospora sonchi</name>
    <dbReference type="NCBI Taxonomy" id="1544735"/>
    <lineage>
        <taxon>Bacteria</taxon>
        <taxon>Bacillati</taxon>
        <taxon>Actinomycetota</taxon>
        <taxon>Actinomycetes</taxon>
        <taxon>Micromonosporales</taxon>
        <taxon>Micromonosporaceae</taxon>
        <taxon>Plantactinospora</taxon>
    </lineage>
</organism>
<proteinExistence type="predicted"/>
<dbReference type="Pfam" id="PF04149">
    <property type="entry name" value="DUF397"/>
    <property type="match status" value="1"/>
</dbReference>
<evidence type="ECO:0000313" key="4">
    <source>
        <dbReference type="Proteomes" id="UP001332243"/>
    </source>
</evidence>
<comment type="caution">
    <text evidence="3">The sequence shown here is derived from an EMBL/GenBank/DDBJ whole genome shotgun (WGS) entry which is preliminary data.</text>
</comment>